<dbReference type="EMBL" id="KN833689">
    <property type="protein sequence ID" value="KIK29386.1"/>
    <property type="molecule type" value="Genomic_DNA"/>
</dbReference>
<gene>
    <name evidence="1" type="ORF">PISMIDRAFT_672063</name>
</gene>
<reference evidence="1 2" key="1">
    <citation type="submission" date="2014-04" db="EMBL/GenBank/DDBJ databases">
        <authorList>
            <consortium name="DOE Joint Genome Institute"/>
            <person name="Kuo A."/>
            <person name="Kohler A."/>
            <person name="Costa M.D."/>
            <person name="Nagy L.G."/>
            <person name="Floudas D."/>
            <person name="Copeland A."/>
            <person name="Barry K.W."/>
            <person name="Cichocki N."/>
            <person name="Veneault-Fourrey C."/>
            <person name="LaButti K."/>
            <person name="Lindquist E.A."/>
            <person name="Lipzen A."/>
            <person name="Lundell T."/>
            <person name="Morin E."/>
            <person name="Murat C."/>
            <person name="Sun H."/>
            <person name="Tunlid A."/>
            <person name="Henrissat B."/>
            <person name="Grigoriev I.V."/>
            <person name="Hibbett D.S."/>
            <person name="Martin F."/>
            <person name="Nordberg H.P."/>
            <person name="Cantor M.N."/>
            <person name="Hua S.X."/>
        </authorList>
    </citation>
    <scope>NUCLEOTIDE SEQUENCE [LARGE SCALE GENOMIC DNA]</scope>
    <source>
        <strain evidence="1 2">441</strain>
    </source>
</reference>
<name>A0A0C9ZJ77_9AGAM</name>
<accession>A0A0C9ZJ77</accession>
<protein>
    <submittedName>
        <fullName evidence="1">Uncharacterized protein</fullName>
    </submittedName>
</protein>
<dbReference type="Proteomes" id="UP000054018">
    <property type="component" value="Unassembled WGS sequence"/>
</dbReference>
<keyword evidence="2" id="KW-1185">Reference proteome</keyword>
<dbReference type="HOGENOM" id="CLU_2850591_0_0_1"/>
<dbReference type="AlphaFoldDB" id="A0A0C9ZJ77"/>
<sequence>MVTGHDHRLVKSPEFGALPRCVRFTKIVQQVRAGRTYELFIRLRGTRAQTFQSPRWRVGLVALPR</sequence>
<proteinExistence type="predicted"/>
<reference evidence="2" key="2">
    <citation type="submission" date="2015-01" db="EMBL/GenBank/DDBJ databases">
        <title>Evolutionary Origins and Diversification of the Mycorrhizal Mutualists.</title>
        <authorList>
            <consortium name="DOE Joint Genome Institute"/>
            <consortium name="Mycorrhizal Genomics Consortium"/>
            <person name="Kohler A."/>
            <person name="Kuo A."/>
            <person name="Nagy L.G."/>
            <person name="Floudas D."/>
            <person name="Copeland A."/>
            <person name="Barry K.W."/>
            <person name="Cichocki N."/>
            <person name="Veneault-Fourrey C."/>
            <person name="LaButti K."/>
            <person name="Lindquist E.A."/>
            <person name="Lipzen A."/>
            <person name="Lundell T."/>
            <person name="Morin E."/>
            <person name="Murat C."/>
            <person name="Riley R."/>
            <person name="Ohm R."/>
            <person name="Sun H."/>
            <person name="Tunlid A."/>
            <person name="Henrissat B."/>
            <person name="Grigoriev I.V."/>
            <person name="Hibbett D.S."/>
            <person name="Martin F."/>
        </authorList>
    </citation>
    <scope>NUCLEOTIDE SEQUENCE [LARGE SCALE GENOMIC DNA]</scope>
    <source>
        <strain evidence="2">441</strain>
    </source>
</reference>
<evidence type="ECO:0000313" key="1">
    <source>
        <dbReference type="EMBL" id="KIK29386.1"/>
    </source>
</evidence>
<organism evidence="1 2">
    <name type="scientific">Pisolithus microcarpus 441</name>
    <dbReference type="NCBI Taxonomy" id="765257"/>
    <lineage>
        <taxon>Eukaryota</taxon>
        <taxon>Fungi</taxon>
        <taxon>Dikarya</taxon>
        <taxon>Basidiomycota</taxon>
        <taxon>Agaricomycotina</taxon>
        <taxon>Agaricomycetes</taxon>
        <taxon>Agaricomycetidae</taxon>
        <taxon>Boletales</taxon>
        <taxon>Sclerodermatineae</taxon>
        <taxon>Pisolithaceae</taxon>
        <taxon>Pisolithus</taxon>
    </lineage>
</organism>
<evidence type="ECO:0000313" key="2">
    <source>
        <dbReference type="Proteomes" id="UP000054018"/>
    </source>
</evidence>